<dbReference type="EMBL" id="JAKKPZ010000002">
    <property type="protein sequence ID" value="KAI1726051.1"/>
    <property type="molecule type" value="Genomic_DNA"/>
</dbReference>
<proteinExistence type="predicted"/>
<keyword evidence="1" id="KW-1133">Transmembrane helix</keyword>
<evidence type="ECO:0000256" key="1">
    <source>
        <dbReference type="SAM" id="Phobius"/>
    </source>
</evidence>
<evidence type="ECO:0000313" key="2">
    <source>
        <dbReference type="EMBL" id="KAI1726051.1"/>
    </source>
</evidence>
<dbReference type="AlphaFoldDB" id="A0AAD4NIB6"/>
<accession>A0AAD4NIB6</accession>
<dbReference type="Proteomes" id="UP001201812">
    <property type="component" value="Unassembled WGS sequence"/>
</dbReference>
<keyword evidence="3" id="KW-1185">Reference proteome</keyword>
<name>A0AAD4NIB6_9BILA</name>
<feature type="transmembrane region" description="Helical" evidence="1">
    <location>
        <begin position="12"/>
        <end position="32"/>
    </location>
</feature>
<sequence>MRIVKNHLRERDWIQIFLIVMMLFECLGKGIWSLTIPSYNVKVLVFVSCSLQFMALYGNKNGIYAFFIPYLIWNFVCAIVMDFIMAVLVILMFVMPKRYTQFLTDPSIPDEARALQITFGLFLFTAAVVIYLHAMQSIVNRAANLVLAEDRECRLRKLEAVTHNFSDVAADDHVNFKPKIIYPKHLTP</sequence>
<keyword evidence="1" id="KW-0472">Membrane</keyword>
<keyword evidence="1" id="KW-0812">Transmembrane</keyword>
<reference evidence="2" key="1">
    <citation type="submission" date="2022-01" db="EMBL/GenBank/DDBJ databases">
        <title>Genome Sequence Resource for Two Populations of Ditylenchus destructor, the Migratory Endoparasitic Phytonematode.</title>
        <authorList>
            <person name="Zhang H."/>
            <person name="Lin R."/>
            <person name="Xie B."/>
        </authorList>
    </citation>
    <scope>NUCLEOTIDE SEQUENCE</scope>
    <source>
        <strain evidence="2">BazhouSP</strain>
    </source>
</reference>
<comment type="caution">
    <text evidence="2">The sequence shown here is derived from an EMBL/GenBank/DDBJ whole genome shotgun (WGS) entry which is preliminary data.</text>
</comment>
<evidence type="ECO:0000313" key="3">
    <source>
        <dbReference type="Proteomes" id="UP001201812"/>
    </source>
</evidence>
<feature type="transmembrane region" description="Helical" evidence="1">
    <location>
        <begin position="70"/>
        <end position="94"/>
    </location>
</feature>
<feature type="transmembrane region" description="Helical" evidence="1">
    <location>
        <begin position="38"/>
        <end position="58"/>
    </location>
</feature>
<organism evidence="2 3">
    <name type="scientific">Ditylenchus destructor</name>
    <dbReference type="NCBI Taxonomy" id="166010"/>
    <lineage>
        <taxon>Eukaryota</taxon>
        <taxon>Metazoa</taxon>
        <taxon>Ecdysozoa</taxon>
        <taxon>Nematoda</taxon>
        <taxon>Chromadorea</taxon>
        <taxon>Rhabditida</taxon>
        <taxon>Tylenchina</taxon>
        <taxon>Tylenchomorpha</taxon>
        <taxon>Sphaerularioidea</taxon>
        <taxon>Anguinidae</taxon>
        <taxon>Anguininae</taxon>
        <taxon>Ditylenchus</taxon>
    </lineage>
</organism>
<feature type="transmembrane region" description="Helical" evidence="1">
    <location>
        <begin position="114"/>
        <end position="132"/>
    </location>
</feature>
<gene>
    <name evidence="2" type="ORF">DdX_02744</name>
</gene>
<protein>
    <submittedName>
        <fullName evidence="2">Uncharacterized protein</fullName>
    </submittedName>
</protein>